<dbReference type="Pfam" id="PF02597">
    <property type="entry name" value="ThiS"/>
    <property type="match status" value="1"/>
</dbReference>
<evidence type="ECO:0000256" key="5">
    <source>
        <dbReference type="ARBA" id="ARBA00024247"/>
    </source>
</evidence>
<dbReference type="GO" id="GO:0000166">
    <property type="term" value="F:nucleotide binding"/>
    <property type="evidence" value="ECO:0007669"/>
    <property type="project" value="UniProtKB-KW"/>
</dbReference>
<comment type="pathway">
    <text evidence="1">Cofactor biosynthesis; molybdopterin biosynthesis.</text>
</comment>
<dbReference type="FunFam" id="3.10.20.30:FF:000010">
    <property type="entry name" value="Molybdopterin synthase sulfur carrier subunit"/>
    <property type="match status" value="1"/>
</dbReference>
<proteinExistence type="inferred from homology"/>
<evidence type="ECO:0000256" key="6">
    <source>
        <dbReference type="ARBA" id="ARBA00054425"/>
    </source>
</evidence>
<accession>A0A0A5G6R5</accession>
<dbReference type="eggNOG" id="COG1977">
    <property type="taxonomic scope" value="Bacteria"/>
</dbReference>
<dbReference type="STRING" id="1385512.N784_14085"/>
<dbReference type="AlphaFoldDB" id="A0A0A5G6R5"/>
<keyword evidence="3" id="KW-0501">Molybdenum cofactor biosynthesis</keyword>
<dbReference type="NCBIfam" id="TIGR01682">
    <property type="entry name" value="moaD"/>
    <property type="match status" value="1"/>
</dbReference>
<reference evidence="13 14" key="1">
    <citation type="submission" date="2013-08" db="EMBL/GenBank/DDBJ databases">
        <authorList>
            <person name="Huang J."/>
            <person name="Wang G."/>
        </authorList>
    </citation>
    <scope>NUCLEOTIDE SEQUENCE [LARGE SCALE GENOMIC DNA]</scope>
    <source>
        <strain evidence="13 14">JSM 072002</strain>
    </source>
</reference>
<dbReference type="InterPro" id="IPR016155">
    <property type="entry name" value="Mopterin_synth/thiamin_S_b"/>
</dbReference>
<dbReference type="NCBIfam" id="TIGR01687">
    <property type="entry name" value="moaD_arch"/>
    <property type="match status" value="1"/>
</dbReference>
<dbReference type="PANTHER" id="PTHR33359:SF1">
    <property type="entry name" value="MOLYBDOPTERIN SYNTHASE SULFUR CARRIER SUBUNIT"/>
    <property type="match status" value="1"/>
</dbReference>
<dbReference type="RefSeq" id="WP_036833120.1">
    <property type="nucleotide sequence ID" value="NZ_AVPG01000005.1"/>
</dbReference>
<evidence type="ECO:0000256" key="9">
    <source>
        <dbReference type="ARBA" id="ARBA00076711"/>
    </source>
</evidence>
<dbReference type="InterPro" id="IPR010038">
    <property type="entry name" value="MoaD_arc-typ"/>
</dbReference>
<dbReference type="EMBL" id="AVPG01000005">
    <property type="protein sequence ID" value="KGX87739.1"/>
    <property type="molecule type" value="Genomic_DNA"/>
</dbReference>
<dbReference type="UniPathway" id="UPA00344"/>
<keyword evidence="14" id="KW-1185">Reference proteome</keyword>
<dbReference type="PANTHER" id="PTHR33359">
    <property type="entry name" value="MOLYBDOPTERIN SYNTHASE SULFUR CARRIER SUBUNIT"/>
    <property type="match status" value="1"/>
</dbReference>
<sequence>MVTVLLFAHLKEAVGEDRIKIDAAGETIATIKGMLQQQYGVQGLDDVMVAVNEEYATTNATVQDEDVVAFIPPVSGG</sequence>
<dbReference type="GO" id="GO:1990133">
    <property type="term" value="C:molybdopterin adenylyltransferase complex"/>
    <property type="evidence" value="ECO:0007669"/>
    <property type="project" value="TreeGrafter"/>
</dbReference>
<evidence type="ECO:0000256" key="8">
    <source>
        <dbReference type="ARBA" id="ARBA00075076"/>
    </source>
</evidence>
<dbReference type="InterPro" id="IPR003749">
    <property type="entry name" value="ThiS/MoaD-like"/>
</dbReference>
<protein>
    <recommendedName>
        <fullName evidence="5">Molybdopterin synthase sulfur carrier subunit</fullName>
    </recommendedName>
    <alternativeName>
        <fullName evidence="11">MPT synthase subunit 1</fullName>
    </alternativeName>
    <alternativeName>
        <fullName evidence="8">Molybdenum cofactor biosynthesis protein D</fullName>
    </alternativeName>
    <alternativeName>
        <fullName evidence="10">Molybdopterin-converting factor small subunit</fullName>
    </alternativeName>
    <alternativeName>
        <fullName evidence="9">Molybdopterin-converting factor subunit 1</fullName>
    </alternativeName>
    <alternativeName>
        <fullName evidence="12">Sulfur carrier protein MoaD</fullName>
    </alternativeName>
</protein>
<dbReference type="CDD" id="cd00754">
    <property type="entry name" value="Ubl_MoaD"/>
    <property type="match status" value="1"/>
</dbReference>
<gene>
    <name evidence="13" type="ORF">N784_14085</name>
</gene>
<evidence type="ECO:0000256" key="1">
    <source>
        <dbReference type="ARBA" id="ARBA00005046"/>
    </source>
</evidence>
<dbReference type="InterPro" id="IPR044672">
    <property type="entry name" value="MOCS2A"/>
</dbReference>
<evidence type="ECO:0000256" key="7">
    <source>
        <dbReference type="ARBA" id="ARBA00063099"/>
    </source>
</evidence>
<evidence type="ECO:0000256" key="10">
    <source>
        <dbReference type="ARBA" id="ARBA00077809"/>
    </source>
</evidence>
<dbReference type="GO" id="GO:0006777">
    <property type="term" value="P:Mo-molybdopterin cofactor biosynthetic process"/>
    <property type="evidence" value="ECO:0007669"/>
    <property type="project" value="UniProtKB-KW"/>
</dbReference>
<dbReference type="SUPFAM" id="SSF54285">
    <property type="entry name" value="MoaD/ThiS"/>
    <property type="match status" value="1"/>
</dbReference>
<evidence type="ECO:0000256" key="12">
    <source>
        <dbReference type="ARBA" id="ARBA00078992"/>
    </source>
</evidence>
<evidence type="ECO:0000313" key="13">
    <source>
        <dbReference type="EMBL" id="KGX87739.1"/>
    </source>
</evidence>
<evidence type="ECO:0000256" key="11">
    <source>
        <dbReference type="ARBA" id="ARBA00078020"/>
    </source>
</evidence>
<evidence type="ECO:0000313" key="14">
    <source>
        <dbReference type="Proteomes" id="UP000030401"/>
    </source>
</evidence>
<dbReference type="InterPro" id="IPR012675">
    <property type="entry name" value="Beta-grasp_dom_sf"/>
</dbReference>
<name>A0A0A5G6R5_9BACI</name>
<comment type="caution">
    <text evidence="13">The sequence shown here is derived from an EMBL/GenBank/DDBJ whole genome shotgun (WGS) entry which is preliminary data.</text>
</comment>
<evidence type="ECO:0000256" key="2">
    <source>
        <dbReference type="ARBA" id="ARBA00022741"/>
    </source>
</evidence>
<comment type="function">
    <text evidence="6">Involved in sulfur transfer in the conversion of molybdopterin precursor Z to molybdopterin.</text>
</comment>
<dbReference type="Gene3D" id="3.10.20.30">
    <property type="match status" value="1"/>
</dbReference>
<dbReference type="OrthoDB" id="9801945at2"/>
<keyword evidence="2" id="KW-0547">Nucleotide-binding</keyword>
<dbReference type="Proteomes" id="UP000030401">
    <property type="component" value="Unassembled WGS sequence"/>
</dbReference>
<evidence type="ECO:0000256" key="3">
    <source>
        <dbReference type="ARBA" id="ARBA00023150"/>
    </source>
</evidence>
<comment type="subunit">
    <text evidence="7">Heterotetramer of 2 MoaD subunits and 2 MoaE subunits. Forms a stable heterotetrameric complex of 2 MoaD and 2 MoeB during adenylation of MoaD by MoeB. During catalysis MoaD shuttles between the two heterotetrameric complexes.</text>
</comment>
<organism evidence="13 14">
    <name type="scientific">Pontibacillus litoralis JSM 072002</name>
    <dbReference type="NCBI Taxonomy" id="1385512"/>
    <lineage>
        <taxon>Bacteria</taxon>
        <taxon>Bacillati</taxon>
        <taxon>Bacillota</taxon>
        <taxon>Bacilli</taxon>
        <taxon>Bacillales</taxon>
        <taxon>Bacillaceae</taxon>
        <taxon>Pontibacillus</taxon>
    </lineage>
</organism>
<evidence type="ECO:0000256" key="4">
    <source>
        <dbReference type="ARBA" id="ARBA00024200"/>
    </source>
</evidence>
<comment type="similarity">
    <text evidence="4">Belongs to the MoaD family.</text>
</comment>